<organism evidence="1 2">
    <name type="scientific">Entomophthora muscae</name>
    <dbReference type="NCBI Taxonomy" id="34485"/>
    <lineage>
        <taxon>Eukaryota</taxon>
        <taxon>Fungi</taxon>
        <taxon>Fungi incertae sedis</taxon>
        <taxon>Zoopagomycota</taxon>
        <taxon>Entomophthoromycotina</taxon>
        <taxon>Entomophthoromycetes</taxon>
        <taxon>Entomophthorales</taxon>
        <taxon>Entomophthoraceae</taxon>
        <taxon>Entomophthora</taxon>
    </lineage>
</organism>
<evidence type="ECO:0000313" key="1">
    <source>
        <dbReference type="EMBL" id="KAJ9068350.1"/>
    </source>
</evidence>
<proteinExistence type="predicted"/>
<dbReference type="EMBL" id="QTSX02003746">
    <property type="protein sequence ID" value="KAJ9068350.1"/>
    <property type="molecule type" value="Genomic_DNA"/>
</dbReference>
<evidence type="ECO:0000313" key="2">
    <source>
        <dbReference type="Proteomes" id="UP001165960"/>
    </source>
</evidence>
<comment type="caution">
    <text evidence="1">The sequence shown here is derived from an EMBL/GenBank/DDBJ whole genome shotgun (WGS) entry which is preliminary data.</text>
</comment>
<keyword evidence="2" id="KW-1185">Reference proteome</keyword>
<gene>
    <name evidence="1" type="ORF">DSO57_1029530</name>
</gene>
<protein>
    <submittedName>
        <fullName evidence="1">Uncharacterized protein</fullName>
    </submittedName>
</protein>
<sequence>MGYKTLPSPQSTPQTKSHFKMFQDSLIFCTLAPLAIGFLSAWETRAAVKSKWYSSVKKPWFNPPRFVFAPIWTYLYISTGYALYLVNKHVQDSSPNDTSFGQLGIYAFWVQLLANFIWSKVYFVWRNIDLALDDMVFLSGTAVVTMLCFFSASTLAGCLMLPYVAWALYATALTYSVKQMNEDFSAEPSTN</sequence>
<reference evidence="1" key="1">
    <citation type="submission" date="2022-04" db="EMBL/GenBank/DDBJ databases">
        <title>Genome of the entomopathogenic fungus Entomophthora muscae.</title>
        <authorList>
            <person name="Elya C."/>
            <person name="Lovett B.R."/>
            <person name="Lee E."/>
            <person name="Macias A.M."/>
            <person name="Hajek A.E."/>
            <person name="De Bivort B.L."/>
            <person name="Kasson M.T."/>
            <person name="De Fine Licht H.H."/>
            <person name="Stajich J.E."/>
        </authorList>
    </citation>
    <scope>NUCLEOTIDE SEQUENCE</scope>
    <source>
        <strain evidence="1">Berkeley</strain>
    </source>
</reference>
<dbReference type="Proteomes" id="UP001165960">
    <property type="component" value="Unassembled WGS sequence"/>
</dbReference>
<accession>A0ACC2T198</accession>
<name>A0ACC2T198_9FUNG</name>